<evidence type="ECO:0000256" key="5">
    <source>
        <dbReference type="ARBA" id="ARBA00022801"/>
    </source>
</evidence>
<organism evidence="7 8">
    <name type="scientific">Candidatus Defluviibacterium haderslevense</name>
    <dbReference type="NCBI Taxonomy" id="2981993"/>
    <lineage>
        <taxon>Bacteria</taxon>
        <taxon>Pseudomonadati</taxon>
        <taxon>Bacteroidota</taxon>
        <taxon>Saprospiria</taxon>
        <taxon>Saprospirales</taxon>
        <taxon>Saprospiraceae</taxon>
        <taxon>Candidatus Defluviibacterium</taxon>
    </lineage>
</organism>
<dbReference type="GO" id="GO:0004151">
    <property type="term" value="F:dihydroorotase activity"/>
    <property type="evidence" value="ECO:0007669"/>
    <property type="project" value="UniProtKB-EC"/>
</dbReference>
<dbReference type="InterPro" id="IPR011059">
    <property type="entry name" value="Metal-dep_hydrolase_composite"/>
</dbReference>
<dbReference type="CDD" id="cd01318">
    <property type="entry name" value="DHOase_IIb"/>
    <property type="match status" value="1"/>
</dbReference>
<comment type="caution">
    <text evidence="7">The sequence shown here is derived from an EMBL/GenBank/DDBJ whole genome shotgun (WGS) entry which is preliminary data.</text>
</comment>
<dbReference type="GO" id="GO:0005737">
    <property type="term" value="C:cytoplasm"/>
    <property type="evidence" value="ECO:0007669"/>
    <property type="project" value="TreeGrafter"/>
</dbReference>
<comment type="similarity">
    <text evidence="3">Belongs to the metallo-dependent hydrolases superfamily. DHOase family. Class I DHOase subfamily.</text>
</comment>
<evidence type="ECO:0000256" key="4">
    <source>
        <dbReference type="ARBA" id="ARBA00022723"/>
    </source>
</evidence>
<dbReference type="SUPFAM" id="SSF51556">
    <property type="entry name" value="Metallo-dependent hydrolases"/>
    <property type="match status" value="1"/>
</dbReference>
<protein>
    <submittedName>
        <fullName evidence="7">Dihydroorotase</fullName>
        <ecNumber evidence="7">3.5.2.3</ecNumber>
    </submittedName>
</protein>
<dbReference type="PANTHER" id="PTHR43668:SF4">
    <property type="entry name" value="ALLANTOINASE"/>
    <property type="match status" value="1"/>
</dbReference>
<evidence type="ECO:0000256" key="1">
    <source>
        <dbReference type="ARBA" id="ARBA00001947"/>
    </source>
</evidence>
<gene>
    <name evidence="7" type="ORF">IPO85_20400</name>
</gene>
<dbReference type="SUPFAM" id="SSF51338">
    <property type="entry name" value="Composite domain of metallo-dependent hydrolases"/>
    <property type="match status" value="1"/>
</dbReference>
<dbReference type="PROSITE" id="PS00483">
    <property type="entry name" value="DIHYDROOROTASE_2"/>
    <property type="match status" value="1"/>
</dbReference>
<dbReference type="NCBIfam" id="TIGR00857">
    <property type="entry name" value="pyrC_multi"/>
    <property type="match status" value="1"/>
</dbReference>
<evidence type="ECO:0000256" key="2">
    <source>
        <dbReference type="ARBA" id="ARBA00002368"/>
    </source>
</evidence>
<dbReference type="Proteomes" id="UP000808349">
    <property type="component" value="Unassembled WGS sequence"/>
</dbReference>
<proteinExistence type="inferred from homology"/>
<evidence type="ECO:0000256" key="3">
    <source>
        <dbReference type="ARBA" id="ARBA00010286"/>
    </source>
</evidence>
<dbReference type="NCBIfam" id="NF006688">
    <property type="entry name" value="PRK09236.1"/>
    <property type="match status" value="1"/>
</dbReference>
<evidence type="ECO:0000313" key="8">
    <source>
        <dbReference type="Proteomes" id="UP000808349"/>
    </source>
</evidence>
<dbReference type="PANTHER" id="PTHR43668">
    <property type="entry name" value="ALLANTOINASE"/>
    <property type="match status" value="1"/>
</dbReference>
<comment type="function">
    <text evidence="2">Catalyzes the reversible cyclization of carbamoyl aspartate to dihydroorotate.</text>
</comment>
<dbReference type="Gene3D" id="3.20.20.140">
    <property type="entry name" value="Metal-dependent hydrolases"/>
    <property type="match status" value="1"/>
</dbReference>
<accession>A0A9D7XGB2</accession>
<dbReference type="EMBL" id="JADKFW010000021">
    <property type="protein sequence ID" value="MBK9719830.1"/>
    <property type="molecule type" value="Genomic_DNA"/>
</dbReference>
<feature type="domain" description="Amidohydrolase-related" evidence="6">
    <location>
        <begin position="236"/>
        <end position="426"/>
    </location>
</feature>
<dbReference type="AlphaFoldDB" id="A0A9D7XGB2"/>
<dbReference type="EC" id="3.5.2.3" evidence="7"/>
<dbReference type="Gene3D" id="2.30.40.10">
    <property type="entry name" value="Urease, subunit C, domain 1"/>
    <property type="match status" value="1"/>
</dbReference>
<evidence type="ECO:0000313" key="7">
    <source>
        <dbReference type="EMBL" id="MBK9719830.1"/>
    </source>
</evidence>
<sequence length="446" mass="49595">MVKRTIIKNSILVNEGKSFESDLLICEGRIERIDRDISHPEAYIIEADGLNLIPGCIDDQVHFRDPGLTHKADIATESRAAVAGGITSFMEMPNTIPNTLTKALLEAKYLIAEKKSVANYSFYMGVSHDNLDEILSVNYSNVCGIKVFMGSSTGGMLVDDPHILESLFSKAPTLIATHCEDEKTIKHNLALFEKQFNGSLTADQHPNIRSREACLLSSSFAVSLAKKHNTRLHILHISTADELSLFENVTALADKKITSEACVHHLFFDDTSYPTLGNKIKCNPAIKTPVDRKALCQGLTDGILDVVATDHAPHTLDEKSQPYLSAPSGLPLVQHALPMMITLGVENHWDLPFIVQKMAHNPAICFQIANRGFLREGYFADLVILDPHQVQNIKAAQLYYKCGWSPLETYDLRGKIVKTFVNGHLVYDNDHIVAEQTGMRMNFDRK</sequence>
<dbReference type="InterPro" id="IPR002195">
    <property type="entry name" value="Dihydroorotase_CS"/>
</dbReference>
<evidence type="ECO:0000259" key="6">
    <source>
        <dbReference type="Pfam" id="PF01979"/>
    </source>
</evidence>
<dbReference type="InterPro" id="IPR032466">
    <property type="entry name" value="Metal_Hydrolase"/>
</dbReference>
<dbReference type="GO" id="GO:0004038">
    <property type="term" value="F:allantoinase activity"/>
    <property type="evidence" value="ECO:0007669"/>
    <property type="project" value="TreeGrafter"/>
</dbReference>
<keyword evidence="5 7" id="KW-0378">Hydrolase</keyword>
<dbReference type="GO" id="GO:0046872">
    <property type="term" value="F:metal ion binding"/>
    <property type="evidence" value="ECO:0007669"/>
    <property type="project" value="UniProtKB-KW"/>
</dbReference>
<dbReference type="GO" id="GO:0006145">
    <property type="term" value="P:purine nucleobase catabolic process"/>
    <property type="evidence" value="ECO:0007669"/>
    <property type="project" value="TreeGrafter"/>
</dbReference>
<comment type="cofactor">
    <cofactor evidence="1">
        <name>Zn(2+)</name>
        <dbReference type="ChEBI" id="CHEBI:29105"/>
    </cofactor>
</comment>
<dbReference type="InterPro" id="IPR006680">
    <property type="entry name" value="Amidohydro-rel"/>
</dbReference>
<dbReference type="Pfam" id="PF01979">
    <property type="entry name" value="Amidohydro_1"/>
    <property type="match status" value="1"/>
</dbReference>
<reference evidence="7 8" key="1">
    <citation type="submission" date="2020-10" db="EMBL/GenBank/DDBJ databases">
        <title>Connecting structure to function with the recovery of over 1000 high-quality activated sludge metagenome-assembled genomes encoding full-length rRNA genes using long-read sequencing.</title>
        <authorList>
            <person name="Singleton C.M."/>
            <person name="Petriglieri F."/>
            <person name="Kristensen J.M."/>
            <person name="Kirkegaard R.H."/>
            <person name="Michaelsen T.Y."/>
            <person name="Andersen M.H."/>
            <person name="Karst S.M."/>
            <person name="Dueholm M.S."/>
            <person name="Nielsen P.H."/>
            <person name="Albertsen M."/>
        </authorList>
    </citation>
    <scope>NUCLEOTIDE SEQUENCE [LARGE SCALE GENOMIC DNA]</scope>
    <source>
        <strain evidence="7">Ribe_18-Q3-R11-54_BAT3C.373</strain>
    </source>
</reference>
<dbReference type="InterPro" id="IPR050138">
    <property type="entry name" value="DHOase/Allantoinase_Hydrolase"/>
</dbReference>
<keyword evidence="4" id="KW-0479">Metal-binding</keyword>
<name>A0A9D7XGB2_9BACT</name>